<dbReference type="SUPFAM" id="SSF52833">
    <property type="entry name" value="Thioredoxin-like"/>
    <property type="match status" value="1"/>
</dbReference>
<evidence type="ECO:0000256" key="1">
    <source>
        <dbReference type="ARBA" id="ARBA00038208"/>
    </source>
</evidence>
<dbReference type="Gene3D" id="3.40.30.10">
    <property type="entry name" value="Glutaredoxin"/>
    <property type="match status" value="1"/>
</dbReference>
<protein>
    <recommendedName>
        <fullName evidence="2">Altered inheritance of mitochondria protein 32</fullName>
    </recommendedName>
</protein>
<dbReference type="EMBL" id="LK052894">
    <property type="protein sequence ID" value="CDR42402.1"/>
    <property type="molecule type" value="Genomic_DNA"/>
</dbReference>
<dbReference type="Proteomes" id="UP000189513">
    <property type="component" value="Unassembled WGS sequence"/>
</dbReference>
<dbReference type="AlphaFoldDB" id="A0A061AYU6"/>
<dbReference type="PANTHER" id="PTHR31902:SF7">
    <property type="entry name" value="ALTERED INHERITANCE OF MITOCHONDRIA PROTEIN 32"/>
    <property type="match status" value="1"/>
</dbReference>
<evidence type="ECO:0000313" key="5">
    <source>
        <dbReference type="Proteomes" id="UP000189513"/>
    </source>
</evidence>
<evidence type="ECO:0000313" key="3">
    <source>
        <dbReference type="EMBL" id="CDR42402.1"/>
    </source>
</evidence>
<dbReference type="InterPro" id="IPR009737">
    <property type="entry name" value="Aim32/Apd1-like"/>
</dbReference>
<reference evidence="5" key="2">
    <citation type="journal article" date="2017" name="Genome Announc.">
        <title>Genome sequences of Cyberlindnera fabianii 65, Pichia kudriavzevii 129, and Saccharomyces cerevisiae 131 isolated from fermented masau fruits in Zimbabwe.</title>
        <authorList>
            <person name="van Rijswijck I.M.H."/>
            <person name="Derks M.F.L."/>
            <person name="Abee T."/>
            <person name="de Ridder D."/>
            <person name="Smid E.J."/>
        </authorList>
    </citation>
    <scope>NUCLEOTIDE SEQUENCE [LARGE SCALE GENOMIC DNA]</scope>
    <source>
        <strain evidence="5">65</strain>
    </source>
</reference>
<proteinExistence type="inferred from homology"/>
<dbReference type="OMA" id="IWYGRVF"/>
<comment type="similarity">
    <text evidence="1">Belongs to the AIM32 family.</text>
</comment>
<dbReference type="Pfam" id="PF06999">
    <property type="entry name" value="Suc_Fer-like"/>
    <property type="match status" value="1"/>
</dbReference>
<evidence type="ECO:0000313" key="4">
    <source>
        <dbReference type="EMBL" id="ONH67727.1"/>
    </source>
</evidence>
<dbReference type="OrthoDB" id="10253744at2759"/>
<dbReference type="PANTHER" id="PTHR31902">
    <property type="entry name" value="ACTIN PATCHES DISTAL PROTEIN 1"/>
    <property type="match status" value="1"/>
</dbReference>
<reference evidence="3" key="1">
    <citation type="journal article" date="2014" name="Genome Announc.">
        <title>Genome sequence of the yeast Cyberlindnera fabianii (Hansenula fabianii).</title>
        <authorList>
            <person name="Freel K.C."/>
            <person name="Sarilar V."/>
            <person name="Neuveglise C."/>
            <person name="Devillers H."/>
            <person name="Friedrich A."/>
            <person name="Schacherer J."/>
        </authorList>
    </citation>
    <scope>NUCLEOTIDE SEQUENCE</scope>
    <source>
        <strain evidence="3">YJS4271</strain>
    </source>
</reference>
<evidence type="ECO:0000256" key="2">
    <source>
        <dbReference type="ARBA" id="ARBA00040895"/>
    </source>
</evidence>
<name>A0A061AYU6_CYBFA</name>
<accession>A0A061AYU6</accession>
<keyword evidence="5" id="KW-1185">Reference proteome</keyword>
<dbReference type="VEuPathDB" id="FungiDB:BON22_2680"/>
<sequence>MRPTLRRLVALSERYKLIDTPCPAPLITTPKTHCECQFPADSPINHDKPLYGTKAAMWKHAFVHSTVSAPHWKSKVEMMPTELISSLSGFKRSDTDPSYPVGLSNIQLDRPEGVSEKYNVVVFPENKYYAVTEETSQKFMREVLNPNGPPVSLPSVPNTSRVILICGHVQRDIRCGLIAPMLREEFEFNLAKRGLLYSKDNTEGVRVGIVSHIGGHAYAGNVLYYDEEGLTVWYGRCENRHVDGIVEQTIVKKNIIKELFRGQYN</sequence>
<organism evidence="3">
    <name type="scientific">Cyberlindnera fabianii</name>
    <name type="common">Yeast</name>
    <name type="synonym">Hansenula fabianii</name>
    <dbReference type="NCBI Taxonomy" id="36022"/>
    <lineage>
        <taxon>Eukaryota</taxon>
        <taxon>Fungi</taxon>
        <taxon>Dikarya</taxon>
        <taxon>Ascomycota</taxon>
        <taxon>Saccharomycotina</taxon>
        <taxon>Saccharomycetes</taxon>
        <taxon>Phaffomycetales</taxon>
        <taxon>Phaffomycetaceae</taxon>
        <taxon>Cyberlindnera</taxon>
    </lineage>
</organism>
<dbReference type="InterPro" id="IPR036249">
    <property type="entry name" value="Thioredoxin-like_sf"/>
</dbReference>
<dbReference type="CDD" id="cd03062">
    <property type="entry name" value="TRX_Fd_Sucrase"/>
    <property type="match status" value="1"/>
</dbReference>
<dbReference type="EMBL" id="MPUK01000004">
    <property type="protein sequence ID" value="ONH67727.1"/>
    <property type="molecule type" value="Genomic_DNA"/>
</dbReference>
<dbReference type="STRING" id="36022.A0A061AYU6"/>
<reference evidence="4" key="3">
    <citation type="submission" date="2017-01" db="EMBL/GenBank/DDBJ databases">
        <authorList>
            <person name="Mah S.A."/>
            <person name="Swanson W.J."/>
            <person name="Moy G.W."/>
            <person name="Vacquier V.D."/>
        </authorList>
    </citation>
    <scope>NUCLEOTIDE SEQUENCE [LARGE SCALE GENOMIC DNA]</scope>
    <source>
        <strain evidence="4">65</strain>
    </source>
</reference>
<gene>
    <name evidence="4" type="ORF">BON22_2680</name>
    <name evidence="3" type="ORF">CYFA0S_09e02806g</name>
</gene>